<feature type="domain" description="Polymerase beta nucleotidyltransferase" evidence="1">
    <location>
        <begin position="18"/>
        <end position="105"/>
    </location>
</feature>
<protein>
    <submittedName>
        <fullName evidence="2">Nucleotidyltransferase domain-containing protein</fullName>
    </submittedName>
</protein>
<evidence type="ECO:0000259" key="1">
    <source>
        <dbReference type="Pfam" id="PF18765"/>
    </source>
</evidence>
<gene>
    <name evidence="2" type="ORF">DIC75_06140</name>
</gene>
<dbReference type="Gene3D" id="3.30.460.10">
    <property type="entry name" value="Beta Polymerase, domain 2"/>
    <property type="match status" value="1"/>
</dbReference>
<dbReference type="Pfam" id="PF18765">
    <property type="entry name" value="Polbeta"/>
    <property type="match status" value="1"/>
</dbReference>
<dbReference type="SUPFAM" id="SSF81301">
    <property type="entry name" value="Nucleotidyltransferase"/>
    <property type="match status" value="1"/>
</dbReference>
<accession>A0ABD4TFT2</accession>
<evidence type="ECO:0000313" key="3">
    <source>
        <dbReference type="Proteomes" id="UP001523230"/>
    </source>
</evidence>
<dbReference type="AlphaFoldDB" id="A0ABD4TFT2"/>
<dbReference type="RefSeq" id="WP_250987161.1">
    <property type="nucleotide sequence ID" value="NZ_QFDM01000002.1"/>
</dbReference>
<proteinExistence type="predicted"/>
<evidence type="ECO:0000313" key="2">
    <source>
        <dbReference type="EMBL" id="MCM2465899.1"/>
    </source>
</evidence>
<dbReference type="InterPro" id="IPR041633">
    <property type="entry name" value="Polbeta"/>
</dbReference>
<sequence>MIDQSDLKAITHRIVAAYDPERIYLFGSYAKREMTKRSDLDLIIVKRSNLPRKIRGRDMDAVLADFAIDFDLLFVTPEELEVERSKSRTLLKTVMSTARLIYQRRPQPVYFLDEAVFER</sequence>
<name>A0ABD4TFT2_9EURY</name>
<keyword evidence="3" id="KW-1185">Reference proteome</keyword>
<dbReference type="CDD" id="cd05403">
    <property type="entry name" value="NT_KNTase_like"/>
    <property type="match status" value="1"/>
</dbReference>
<organism evidence="2 3">
    <name type="scientific">Methanoculleus oceani</name>
    <dbReference type="NCBI Taxonomy" id="2184756"/>
    <lineage>
        <taxon>Archaea</taxon>
        <taxon>Methanobacteriati</taxon>
        <taxon>Methanobacteriota</taxon>
        <taxon>Stenosarchaea group</taxon>
        <taxon>Methanomicrobia</taxon>
        <taxon>Methanomicrobiales</taxon>
        <taxon>Methanomicrobiaceae</taxon>
        <taxon>Methanoculleus</taxon>
    </lineage>
</organism>
<dbReference type="EMBL" id="QFDM01000002">
    <property type="protein sequence ID" value="MCM2465899.1"/>
    <property type="molecule type" value="Genomic_DNA"/>
</dbReference>
<reference evidence="2 3" key="1">
    <citation type="submission" date="2018-05" db="EMBL/GenBank/DDBJ databases">
        <title>Isolation and characterization of genus Methanoculleus species and their viruses from deep sea marine sediment offshore southwestern Taiwan.</title>
        <authorList>
            <person name="Wei W.-H."/>
            <person name="Chen W.-C."/>
            <person name="Lai M.-C."/>
            <person name="Chen S.-C."/>
        </authorList>
    </citation>
    <scope>NUCLEOTIDE SEQUENCE [LARGE SCALE GENOMIC DNA]</scope>
    <source>
        <strain evidence="2 3">CWC-02</strain>
    </source>
</reference>
<comment type="caution">
    <text evidence="2">The sequence shown here is derived from an EMBL/GenBank/DDBJ whole genome shotgun (WGS) entry which is preliminary data.</text>
</comment>
<dbReference type="Proteomes" id="UP001523230">
    <property type="component" value="Unassembled WGS sequence"/>
</dbReference>
<dbReference type="InterPro" id="IPR043519">
    <property type="entry name" value="NT_sf"/>
</dbReference>